<comment type="caution">
    <text evidence="1">The sequence shown here is derived from an EMBL/GenBank/DDBJ whole genome shotgun (WGS) entry which is preliminary data.</text>
</comment>
<proteinExistence type="predicted"/>
<dbReference type="EMBL" id="NHRY01000114">
    <property type="protein sequence ID" value="PPQ34331.1"/>
    <property type="molecule type" value="Genomic_DNA"/>
</dbReference>
<evidence type="ECO:0000313" key="2">
    <source>
        <dbReference type="Proteomes" id="UP000239724"/>
    </source>
</evidence>
<dbReference type="AlphaFoldDB" id="A0A2S6NI65"/>
<evidence type="ECO:0000313" key="1">
    <source>
        <dbReference type="EMBL" id="PPQ34331.1"/>
    </source>
</evidence>
<gene>
    <name evidence="1" type="ORF">CCS01_11205</name>
</gene>
<dbReference type="OrthoDB" id="8450990at2"/>
<dbReference type="Proteomes" id="UP000239724">
    <property type="component" value="Unassembled WGS sequence"/>
</dbReference>
<evidence type="ECO:0008006" key="3">
    <source>
        <dbReference type="Google" id="ProtNLM"/>
    </source>
</evidence>
<dbReference type="RefSeq" id="WP_104518938.1">
    <property type="nucleotide sequence ID" value="NZ_NHRY01000114.1"/>
</dbReference>
<protein>
    <recommendedName>
        <fullName evidence="3">Phage tail protein</fullName>
    </recommendedName>
</protein>
<keyword evidence="2" id="KW-1185">Reference proteome</keyword>
<accession>A0A2S6NI65</accession>
<name>A0A2S6NI65_RHOGL</name>
<organism evidence="1 2">
    <name type="scientific">Rhodopila globiformis</name>
    <name type="common">Rhodopseudomonas globiformis</name>
    <dbReference type="NCBI Taxonomy" id="1071"/>
    <lineage>
        <taxon>Bacteria</taxon>
        <taxon>Pseudomonadati</taxon>
        <taxon>Pseudomonadota</taxon>
        <taxon>Alphaproteobacteria</taxon>
        <taxon>Acetobacterales</taxon>
        <taxon>Acetobacteraceae</taxon>
        <taxon>Rhodopila</taxon>
    </lineage>
</organism>
<sequence>MNDLLLEWGGDLTVGSTGDLALAAGSDMTDRRVRRRLLTNGGDYIWHLDYGGGLGQFVGTPAKPADIESVVRAQLNLEAAVSSAPPPQVSTRIADAANGIVIADISYVDASSGSSNQLSVSSS</sequence>
<reference evidence="1 2" key="1">
    <citation type="journal article" date="2018" name="Arch. Microbiol.">
        <title>New insights into the metabolic potential of the phototrophic purple bacterium Rhodopila globiformis DSM 161(T) from its draft genome sequence and evidence for a vanadium-dependent nitrogenase.</title>
        <authorList>
            <person name="Imhoff J.F."/>
            <person name="Rahn T."/>
            <person name="Kunzel S."/>
            <person name="Neulinger S.C."/>
        </authorList>
    </citation>
    <scope>NUCLEOTIDE SEQUENCE [LARGE SCALE GENOMIC DNA]</scope>
    <source>
        <strain evidence="1 2">DSM 161</strain>
    </source>
</reference>